<dbReference type="RefSeq" id="WP_213409391.1">
    <property type="nucleotide sequence ID" value="NZ_CP074441.1"/>
</dbReference>
<feature type="transmembrane region" description="Helical" evidence="1">
    <location>
        <begin position="320"/>
        <end position="338"/>
    </location>
</feature>
<keyword evidence="1" id="KW-0812">Transmembrane</keyword>
<dbReference type="Pfam" id="PF06197">
    <property type="entry name" value="DUF998"/>
    <property type="match status" value="1"/>
</dbReference>
<sequence length="393" mass="44172">MDTKEHLYLEIPQEMVDKGAFKKDTHVTAIYADGNITFENIDTDRHDEKVLIRYFAFAAIISGILAFINFLIQKTPQVPLSGANSIAQISIYLSLFFGCGGFLITLAKNRTQQKWNLRWRHIFTLTLAYGILYFAIVAIFFRIFSRAFIGLHLDQYTSAILIGLIVGISSYILMIASRNIDFSTITGVLVATLFGGILFSMLTSGQPDWWQFNFSYLGTDHVKNAMYFNFTLIFSGLIMLTLVDYLFTSLKASMTHNRRLFALRILFALLAITLAGVGLFPNNPGWTNVVHDYVAQTLVVIILLMIVGIKWFLPNAGREFIYMSYAIGGALVVVTIFFQKFHFLSLTGFEIVACALAFFWLILLLSHLSSIALPASSFQANIVSLDKESSTKL</sequence>
<proteinExistence type="predicted"/>
<feature type="transmembrane region" description="Helical" evidence="1">
    <location>
        <begin position="344"/>
        <end position="365"/>
    </location>
</feature>
<dbReference type="InterPro" id="IPR009339">
    <property type="entry name" value="DUF998"/>
</dbReference>
<evidence type="ECO:0000256" key="1">
    <source>
        <dbReference type="SAM" id="Phobius"/>
    </source>
</evidence>
<reference evidence="2 3" key="1">
    <citation type="submission" date="2022-10" db="EMBL/GenBank/DDBJ databases">
        <title>Weissella fermenti sp. nov., isolated from fermented cabbage.</title>
        <authorList>
            <person name="Lee J.K."/>
            <person name="Baek J.H."/>
            <person name="Choi D.G."/>
            <person name="Kim J.M."/>
            <person name="Jeon C.O."/>
        </authorList>
    </citation>
    <scope>NUCLEOTIDE SEQUENCE [LARGE SCALE GENOMIC DNA]</scope>
    <source>
        <strain evidence="2 3">KACC 18534</strain>
    </source>
</reference>
<feature type="transmembrane region" description="Helical" evidence="1">
    <location>
        <begin position="226"/>
        <end position="248"/>
    </location>
</feature>
<feature type="transmembrane region" description="Helical" evidence="1">
    <location>
        <begin position="293"/>
        <end position="313"/>
    </location>
</feature>
<feature type="transmembrane region" description="Helical" evidence="1">
    <location>
        <begin position="188"/>
        <end position="206"/>
    </location>
</feature>
<feature type="transmembrane region" description="Helical" evidence="1">
    <location>
        <begin position="260"/>
        <end position="281"/>
    </location>
</feature>
<feature type="transmembrane region" description="Helical" evidence="1">
    <location>
        <begin position="119"/>
        <end position="144"/>
    </location>
</feature>
<feature type="transmembrane region" description="Helical" evidence="1">
    <location>
        <begin position="156"/>
        <end position="176"/>
    </location>
</feature>
<feature type="transmembrane region" description="Helical" evidence="1">
    <location>
        <begin position="54"/>
        <end position="73"/>
    </location>
</feature>
<keyword evidence="3" id="KW-1185">Reference proteome</keyword>
<feature type="transmembrane region" description="Helical" evidence="1">
    <location>
        <begin position="85"/>
        <end position="107"/>
    </location>
</feature>
<accession>A0ABT3E2Z2</accession>
<dbReference type="Proteomes" id="UP001526225">
    <property type="component" value="Unassembled WGS sequence"/>
</dbReference>
<gene>
    <name evidence="2" type="ORF">OIT44_01730</name>
</gene>
<comment type="caution">
    <text evidence="2">The sequence shown here is derived from an EMBL/GenBank/DDBJ whole genome shotgun (WGS) entry which is preliminary data.</text>
</comment>
<evidence type="ECO:0000313" key="2">
    <source>
        <dbReference type="EMBL" id="MCW0952789.1"/>
    </source>
</evidence>
<evidence type="ECO:0000313" key="3">
    <source>
        <dbReference type="Proteomes" id="UP001526225"/>
    </source>
</evidence>
<keyword evidence="1" id="KW-0472">Membrane</keyword>
<name>A0ABT3E2Z2_9LACO</name>
<dbReference type="EMBL" id="JAOZFE010000001">
    <property type="protein sequence ID" value="MCW0952789.1"/>
    <property type="molecule type" value="Genomic_DNA"/>
</dbReference>
<organism evidence="2 3">
    <name type="scientific">Weissella ceti</name>
    <dbReference type="NCBI Taxonomy" id="759620"/>
    <lineage>
        <taxon>Bacteria</taxon>
        <taxon>Bacillati</taxon>
        <taxon>Bacillota</taxon>
        <taxon>Bacilli</taxon>
        <taxon>Lactobacillales</taxon>
        <taxon>Lactobacillaceae</taxon>
        <taxon>Weissella</taxon>
    </lineage>
</organism>
<keyword evidence="1" id="KW-1133">Transmembrane helix</keyword>
<protein>
    <submittedName>
        <fullName evidence="2">DUF998 domain-containing protein</fullName>
    </submittedName>
</protein>